<keyword evidence="1" id="KW-0812">Transmembrane</keyword>
<feature type="transmembrane region" description="Helical" evidence="1">
    <location>
        <begin position="90"/>
        <end position="108"/>
    </location>
</feature>
<reference evidence="2 3" key="1">
    <citation type="submission" date="2020-10" db="EMBL/GenBank/DDBJ databases">
        <title>Connecting structure to function with the recovery of over 1000 high-quality activated sludge metagenome-assembled genomes encoding full-length rRNA genes using long-read sequencing.</title>
        <authorList>
            <person name="Singleton C.M."/>
            <person name="Petriglieri F."/>
            <person name="Kristensen J.M."/>
            <person name="Kirkegaard R.H."/>
            <person name="Michaelsen T.Y."/>
            <person name="Andersen M.H."/>
            <person name="Karst S.M."/>
            <person name="Dueholm M.S."/>
            <person name="Nielsen P.H."/>
            <person name="Albertsen M."/>
        </authorList>
    </citation>
    <scope>NUCLEOTIDE SEQUENCE [LARGE SCALE GENOMIC DNA]</scope>
    <source>
        <strain evidence="2">AalE_18-Q3-R2-46_BAT3C.188</strain>
    </source>
</reference>
<evidence type="ECO:0000313" key="3">
    <source>
        <dbReference type="Proteomes" id="UP000718281"/>
    </source>
</evidence>
<feature type="transmembrane region" description="Helical" evidence="1">
    <location>
        <begin position="57"/>
        <end position="78"/>
    </location>
</feature>
<evidence type="ECO:0000256" key="1">
    <source>
        <dbReference type="SAM" id="Phobius"/>
    </source>
</evidence>
<dbReference type="AlphaFoldDB" id="A0A934X4C0"/>
<dbReference type="Proteomes" id="UP000718281">
    <property type="component" value="Unassembled WGS sequence"/>
</dbReference>
<comment type="caution">
    <text evidence="2">The sequence shown here is derived from an EMBL/GenBank/DDBJ whole genome shotgun (WGS) entry which is preliminary data.</text>
</comment>
<organism evidence="2 3">
    <name type="scientific">Candidatus Phosphoribacter hodrii</name>
    <dbReference type="NCBI Taxonomy" id="2953743"/>
    <lineage>
        <taxon>Bacteria</taxon>
        <taxon>Bacillati</taxon>
        <taxon>Actinomycetota</taxon>
        <taxon>Actinomycetes</taxon>
        <taxon>Micrococcales</taxon>
        <taxon>Dermatophilaceae</taxon>
        <taxon>Candidatus Phosphoribacter</taxon>
    </lineage>
</organism>
<dbReference type="InterPro" id="IPR021414">
    <property type="entry name" value="DUF3054"/>
</dbReference>
<name>A0A934X4C0_9MICO</name>
<sequence length="116" mass="12352">MPWAPVIDALLVIVFAALGRASHAEQNPVVGALATAWPFLVGLGLGWGLVRWRSGRWPLTVGNGIPVWASALVVGMLLRTVTGQGTAPSFMLVAATVLAVFLLGWRWVAGRVARLR</sequence>
<proteinExistence type="predicted"/>
<feature type="transmembrane region" description="Helical" evidence="1">
    <location>
        <begin position="34"/>
        <end position="50"/>
    </location>
</feature>
<dbReference type="Pfam" id="PF11255">
    <property type="entry name" value="DUF3054"/>
    <property type="match status" value="1"/>
</dbReference>
<dbReference type="EMBL" id="JADIXZ010000003">
    <property type="protein sequence ID" value="MBK6300165.1"/>
    <property type="molecule type" value="Genomic_DNA"/>
</dbReference>
<gene>
    <name evidence="2" type="ORF">IPF40_03625</name>
</gene>
<protein>
    <submittedName>
        <fullName evidence="2">DUF3054 domain-containing protein</fullName>
    </submittedName>
</protein>
<keyword evidence="1" id="KW-0472">Membrane</keyword>
<keyword evidence="1" id="KW-1133">Transmembrane helix</keyword>
<accession>A0A934X4C0</accession>
<evidence type="ECO:0000313" key="2">
    <source>
        <dbReference type="EMBL" id="MBK6300165.1"/>
    </source>
</evidence>